<evidence type="ECO:0000256" key="4">
    <source>
        <dbReference type="ARBA" id="ARBA00022490"/>
    </source>
</evidence>
<accession>A0A183GG87</accession>
<reference evidence="13" key="2">
    <citation type="submission" date="2019-09" db="UniProtKB">
        <authorList>
            <consortium name="WormBaseParasite"/>
        </authorList>
    </citation>
    <scope>IDENTIFICATION</scope>
</reference>
<dbReference type="GO" id="GO:0006412">
    <property type="term" value="P:translation"/>
    <property type="evidence" value="ECO:0007669"/>
    <property type="project" value="InterPro"/>
</dbReference>
<dbReference type="PRINTS" id="PR00058">
    <property type="entry name" value="RIBOSOMALL5"/>
</dbReference>
<dbReference type="InterPro" id="IPR057268">
    <property type="entry name" value="Ribosomal_L18"/>
</dbReference>
<dbReference type="InterPro" id="IPR025607">
    <property type="entry name" value="Ribosomal_uL18_C_euk"/>
</dbReference>
<dbReference type="GO" id="GO:0022625">
    <property type="term" value="C:cytosolic large ribosomal subunit"/>
    <property type="evidence" value="ECO:0007669"/>
    <property type="project" value="TreeGrafter"/>
</dbReference>
<protein>
    <recommendedName>
        <fullName evidence="8">Large ribosomal subunit protein uL18</fullName>
    </recommendedName>
    <alternativeName>
        <fullName evidence="9">60S ribosomal protein L5</fullName>
    </alternativeName>
</protein>
<proteinExistence type="inferred from homology"/>
<dbReference type="SUPFAM" id="SSF53137">
    <property type="entry name" value="Translational machinery components"/>
    <property type="match status" value="1"/>
</dbReference>
<evidence type="ECO:0000313" key="12">
    <source>
        <dbReference type="Proteomes" id="UP000050761"/>
    </source>
</evidence>
<dbReference type="WBParaSite" id="HPBE_0002146801-mRNA-1">
    <property type="protein sequence ID" value="HPBE_0002146801-mRNA-1"/>
    <property type="gene ID" value="HPBE_0002146801"/>
</dbReference>
<accession>A0A3P8BEP5</accession>
<evidence type="ECO:0000256" key="1">
    <source>
        <dbReference type="ARBA" id="ARBA00004021"/>
    </source>
</evidence>
<feature type="domain" description="Large ribosomal subunit protein uL18 C-terminal eukaryotes" evidence="10">
    <location>
        <begin position="266"/>
        <end position="318"/>
    </location>
</feature>
<evidence type="ECO:0000256" key="6">
    <source>
        <dbReference type="ARBA" id="ARBA00022980"/>
    </source>
</evidence>
<dbReference type="HAMAP" id="MF_01337_A">
    <property type="entry name" value="Ribosomal_uL18_A"/>
    <property type="match status" value="1"/>
</dbReference>
<sequence length="329" mass="37859">MQVSSYFLFHVYDDQVAVISSPHSCPSDLQIMGAVKVIKNKAFFKRFQVKLKRRRQGKTDYYARIRLTTQDKNKYNTPKYRLIARFTNKDIVAQIAYSKIEGDVIVAAAYSHELPAYGIKVGLTNYAAAYATGLLLARRHLKQLNLDTLFKGQDEVTGEYFTVENQNGRRPFKAVLDVGLSRTTTGCKIFGVMKGVVDGGIDVPHSENRFFGYDSETKKYDAEAHRDRIFGKHVADYMRLLKETDEEAYKRQFSHYIANGIEADSMEEMYKKAHEAIRQNPEHQAKPKKAVEKKSYRLNKITLEERKRRIDEKKALLLQLKQQQAALLS</sequence>
<dbReference type="GO" id="GO:0003735">
    <property type="term" value="F:structural constituent of ribosome"/>
    <property type="evidence" value="ECO:0007669"/>
    <property type="project" value="InterPro"/>
</dbReference>
<reference evidence="11 12" key="1">
    <citation type="submission" date="2018-11" db="EMBL/GenBank/DDBJ databases">
        <authorList>
            <consortium name="Pathogen Informatics"/>
        </authorList>
    </citation>
    <scope>NUCLEOTIDE SEQUENCE [LARGE SCALE GENOMIC DNA]</scope>
</reference>
<dbReference type="CDD" id="cd00432">
    <property type="entry name" value="Ribosomal_L18_L5e"/>
    <property type="match status" value="1"/>
</dbReference>
<comment type="similarity">
    <text evidence="3">Belongs to the universal ribosomal protein uL18 family.</text>
</comment>
<dbReference type="Proteomes" id="UP000050761">
    <property type="component" value="Unassembled WGS sequence"/>
</dbReference>
<evidence type="ECO:0000256" key="5">
    <source>
        <dbReference type="ARBA" id="ARBA00022730"/>
    </source>
</evidence>
<dbReference type="Gene3D" id="3.30.420.100">
    <property type="match status" value="1"/>
</dbReference>
<dbReference type="OrthoDB" id="1618453at2759"/>
<keyword evidence="6" id="KW-0689">Ribosomal protein</keyword>
<dbReference type="PANTHER" id="PTHR23410:SF12">
    <property type="entry name" value="LARGE RIBOSOMAL SUBUNIT PROTEIN UL18"/>
    <property type="match status" value="1"/>
</dbReference>
<dbReference type="AlphaFoldDB" id="A0A183GG87"/>
<dbReference type="Pfam" id="PF14204">
    <property type="entry name" value="Ribosomal_L18_c"/>
    <property type="match status" value="1"/>
</dbReference>
<dbReference type="PANTHER" id="PTHR23410">
    <property type="entry name" value="RIBOSOMAL PROTEIN L5-RELATED"/>
    <property type="match status" value="1"/>
</dbReference>
<evidence type="ECO:0000313" key="11">
    <source>
        <dbReference type="EMBL" id="VDP25677.1"/>
    </source>
</evidence>
<keyword evidence="4" id="KW-0963">Cytoplasm</keyword>
<gene>
    <name evidence="11" type="ORF">HPBE_LOCUS21467</name>
</gene>
<comment type="subcellular location">
    <subcellularLocation>
        <location evidence="2">Cytoplasm</location>
    </subcellularLocation>
</comment>
<keyword evidence="7" id="KW-0687">Ribonucleoprotein</keyword>
<dbReference type="Pfam" id="PF17144">
    <property type="entry name" value="Ribosomal_L5e"/>
    <property type="match status" value="1"/>
</dbReference>
<keyword evidence="5" id="KW-0694">RNA-binding</keyword>
<name>A0A183GG87_HELPZ</name>
<dbReference type="InterPro" id="IPR005485">
    <property type="entry name" value="Rbsml_uL18_euk_arch"/>
</dbReference>
<evidence type="ECO:0000313" key="13">
    <source>
        <dbReference type="WBParaSite" id="HPBE_0002146801-mRNA-1"/>
    </source>
</evidence>
<organism evidence="12 13">
    <name type="scientific">Heligmosomoides polygyrus</name>
    <name type="common">Parasitic roundworm</name>
    <dbReference type="NCBI Taxonomy" id="6339"/>
    <lineage>
        <taxon>Eukaryota</taxon>
        <taxon>Metazoa</taxon>
        <taxon>Ecdysozoa</taxon>
        <taxon>Nematoda</taxon>
        <taxon>Chromadorea</taxon>
        <taxon>Rhabditida</taxon>
        <taxon>Rhabditina</taxon>
        <taxon>Rhabditomorpha</taxon>
        <taxon>Strongyloidea</taxon>
        <taxon>Heligmosomidae</taxon>
        <taxon>Heligmosomoides</taxon>
    </lineage>
</organism>
<dbReference type="EMBL" id="UZAH01033033">
    <property type="protein sequence ID" value="VDP25677.1"/>
    <property type="molecule type" value="Genomic_DNA"/>
</dbReference>
<dbReference type="GO" id="GO:0000027">
    <property type="term" value="P:ribosomal large subunit assembly"/>
    <property type="evidence" value="ECO:0007669"/>
    <property type="project" value="TreeGrafter"/>
</dbReference>
<evidence type="ECO:0000256" key="9">
    <source>
        <dbReference type="ARBA" id="ARBA00035352"/>
    </source>
</evidence>
<evidence type="ECO:0000256" key="3">
    <source>
        <dbReference type="ARBA" id="ARBA00007116"/>
    </source>
</evidence>
<keyword evidence="12" id="KW-1185">Reference proteome</keyword>
<evidence type="ECO:0000256" key="2">
    <source>
        <dbReference type="ARBA" id="ARBA00004496"/>
    </source>
</evidence>
<dbReference type="GO" id="GO:0008097">
    <property type="term" value="F:5S rRNA binding"/>
    <property type="evidence" value="ECO:0007669"/>
    <property type="project" value="InterPro"/>
</dbReference>
<comment type="function">
    <text evidence="1">Component of the ribosome, a large ribonucleoprotein complex responsible for the synthesis of proteins in the cell. The small ribosomal subunit (SSU) binds messenger RNAs (mRNAs) and translates the encoded message by selecting cognate aminoacyl-transfer RNA (tRNA) molecules. The large subunit (LSU) contains the ribosomal catalytic site termed the peptidyl transferase center (PTC), which catalyzes the formation of peptide bonds, thereby polymerizing the amino acids delivered by tRNAs into a polypeptide chain. The nascent polypeptides leave the ribosome through a tunnel in the LSU and interact with protein factors that function in enzymatic processing, targeting, and the membrane insertion of nascent chains at the exit of the ribosomal tunnel.</text>
</comment>
<keyword evidence="5" id="KW-0699">rRNA-binding</keyword>
<evidence type="ECO:0000256" key="7">
    <source>
        <dbReference type="ARBA" id="ARBA00023274"/>
    </source>
</evidence>
<dbReference type="FunFam" id="3.30.420.100:FF:000002">
    <property type="entry name" value="60S ribosomal protein L5"/>
    <property type="match status" value="1"/>
</dbReference>
<evidence type="ECO:0000256" key="8">
    <source>
        <dbReference type="ARBA" id="ARBA00035197"/>
    </source>
</evidence>
<evidence type="ECO:0000259" key="10">
    <source>
        <dbReference type="Pfam" id="PF14204"/>
    </source>
</evidence>